<dbReference type="PANTHER" id="PTHR43767:SF1">
    <property type="entry name" value="NONRIBOSOMAL PEPTIDE SYNTHASE PES1 (EUROFUNG)-RELATED"/>
    <property type="match status" value="1"/>
</dbReference>
<accession>A0A6J7EDJ3</accession>
<dbReference type="InterPro" id="IPR025110">
    <property type="entry name" value="AMP-bd_C"/>
</dbReference>
<protein>
    <submittedName>
        <fullName evidence="3">Unannotated protein</fullName>
    </submittedName>
</protein>
<proteinExistence type="predicted"/>
<feature type="domain" description="AMP-binding enzyme C-terminal" evidence="2">
    <location>
        <begin position="404"/>
        <end position="477"/>
    </location>
</feature>
<dbReference type="Gene3D" id="3.30.300.30">
    <property type="match status" value="1"/>
</dbReference>
<dbReference type="EMBL" id="CAFBLQ010000123">
    <property type="protein sequence ID" value="CAB4877893.1"/>
    <property type="molecule type" value="Genomic_DNA"/>
</dbReference>
<dbReference type="InterPro" id="IPR020845">
    <property type="entry name" value="AMP-binding_CS"/>
</dbReference>
<evidence type="ECO:0000313" key="3">
    <source>
        <dbReference type="EMBL" id="CAB4877893.1"/>
    </source>
</evidence>
<feature type="domain" description="AMP-dependent synthetase/ligase" evidence="1">
    <location>
        <begin position="10"/>
        <end position="354"/>
    </location>
</feature>
<evidence type="ECO:0000259" key="1">
    <source>
        <dbReference type="Pfam" id="PF00501"/>
    </source>
</evidence>
<reference evidence="3" key="1">
    <citation type="submission" date="2020-05" db="EMBL/GenBank/DDBJ databases">
        <authorList>
            <person name="Chiriac C."/>
            <person name="Salcher M."/>
            <person name="Ghai R."/>
            <person name="Kavagutti S V."/>
        </authorList>
    </citation>
    <scope>NUCLEOTIDE SEQUENCE</scope>
</reference>
<evidence type="ECO:0000259" key="2">
    <source>
        <dbReference type="Pfam" id="PF13193"/>
    </source>
</evidence>
<dbReference type="InterPro" id="IPR042099">
    <property type="entry name" value="ANL_N_sf"/>
</dbReference>
<dbReference type="AlphaFoldDB" id="A0A6J7EDJ3"/>
<dbReference type="PANTHER" id="PTHR43767">
    <property type="entry name" value="LONG-CHAIN-FATTY-ACID--COA LIGASE"/>
    <property type="match status" value="1"/>
</dbReference>
<dbReference type="Gene3D" id="3.40.50.12780">
    <property type="entry name" value="N-terminal domain of ligase-like"/>
    <property type="match status" value="1"/>
</dbReference>
<dbReference type="GO" id="GO:0016878">
    <property type="term" value="F:acid-thiol ligase activity"/>
    <property type="evidence" value="ECO:0007669"/>
    <property type="project" value="UniProtKB-ARBA"/>
</dbReference>
<dbReference type="SUPFAM" id="SSF56801">
    <property type="entry name" value="Acetyl-CoA synthetase-like"/>
    <property type="match status" value="1"/>
</dbReference>
<gene>
    <name evidence="3" type="ORF">UFOPK3423_01106</name>
</gene>
<dbReference type="Pfam" id="PF13193">
    <property type="entry name" value="AMP-binding_C"/>
    <property type="match status" value="1"/>
</dbReference>
<dbReference type="Pfam" id="PF00501">
    <property type="entry name" value="AMP-binding"/>
    <property type="match status" value="1"/>
</dbReference>
<name>A0A6J7EDJ3_9ZZZZ</name>
<sequence length="489" mass="52008">MDWSYPLLAACERHPRRTAIRHRGSALTFGELEERITRTASALHAVGAGGRAVGWLLPTAPAAIEISMGLARAGALAVPLNPRLNAAEIAFICSDSKVEVLIVGPEFAALAEAVVALTDSPPRVFTAQELDAHADPASSPDGWLIDDDAPATVTYTSGTTGLPKGVVRTHRANAWNVMNSALGSPRTSTDVELFTLPAYGIGLLHFAIPVLLGGAMLVLDDEFDAARTWRLLAEERATRAFLAPTMMSSMLEVPGHEDLDLSALEVIYTAYEFSARLRERALGRFGDIFVSMYGLTEAQLTCAAVGDLTRKPGSVGTAMGAARMRVVAEDGTPLPAGEVGEIALHGPSVMSGYHRRPEDTAAALRDGWLHTGDLGFIDADGDLHYAGRSKEMIKTGGFSVDPREVEQVLLGIPGIEQAAVLGIADEHWGEMVIAIVAPTGAVDAAAITSACRERLAGFKVPKRIHELDVLPVNATGKVERGRLRERYAG</sequence>
<dbReference type="InterPro" id="IPR045851">
    <property type="entry name" value="AMP-bd_C_sf"/>
</dbReference>
<dbReference type="PROSITE" id="PS00455">
    <property type="entry name" value="AMP_BINDING"/>
    <property type="match status" value="1"/>
</dbReference>
<dbReference type="InterPro" id="IPR050237">
    <property type="entry name" value="ATP-dep_AMP-bd_enzyme"/>
</dbReference>
<dbReference type="InterPro" id="IPR000873">
    <property type="entry name" value="AMP-dep_synth/lig_dom"/>
</dbReference>
<organism evidence="3">
    <name type="scientific">freshwater metagenome</name>
    <dbReference type="NCBI Taxonomy" id="449393"/>
    <lineage>
        <taxon>unclassified sequences</taxon>
        <taxon>metagenomes</taxon>
        <taxon>ecological metagenomes</taxon>
    </lineage>
</organism>